<dbReference type="PROSITE" id="PS51257">
    <property type="entry name" value="PROKAR_LIPOPROTEIN"/>
    <property type="match status" value="1"/>
</dbReference>
<accession>A0AAU7DWY2</accession>
<reference evidence="2" key="1">
    <citation type="submission" date="2024-02" db="EMBL/GenBank/DDBJ databases">
        <title>Tomenella chthoni gen. nov. sp. nov., a member of the family Jonesiaceae isolated from bat guano.</title>
        <authorList>
            <person name="Miller S.L."/>
            <person name="King J."/>
            <person name="Sankaranarayanan K."/>
            <person name="Lawson P.A."/>
        </authorList>
    </citation>
    <scope>NUCLEOTIDE SEQUENCE</scope>
    <source>
        <strain evidence="2">BS-20</strain>
    </source>
</reference>
<evidence type="ECO:0000256" key="1">
    <source>
        <dbReference type="SAM" id="SignalP"/>
    </source>
</evidence>
<dbReference type="EMBL" id="CP146203">
    <property type="protein sequence ID" value="XBH21723.1"/>
    <property type="molecule type" value="Genomic_DNA"/>
</dbReference>
<evidence type="ECO:0000313" key="2">
    <source>
        <dbReference type="EMBL" id="XBH21723.1"/>
    </source>
</evidence>
<gene>
    <name evidence="2" type="ORF">V5R04_00400</name>
</gene>
<organism evidence="2">
    <name type="scientific">Jonesiaceae bacterium BS-20</name>
    <dbReference type="NCBI Taxonomy" id="3120821"/>
    <lineage>
        <taxon>Bacteria</taxon>
        <taxon>Bacillati</taxon>
        <taxon>Actinomycetota</taxon>
        <taxon>Actinomycetes</taxon>
        <taxon>Micrococcales</taxon>
        <taxon>Jonesiaceae</taxon>
    </lineage>
</organism>
<evidence type="ECO:0008006" key="3">
    <source>
        <dbReference type="Google" id="ProtNLM"/>
    </source>
</evidence>
<protein>
    <recommendedName>
        <fullName evidence="3">Lipoprotein</fullName>
    </recommendedName>
</protein>
<keyword evidence="1" id="KW-0732">Signal</keyword>
<sequence>MKTRLTAVAFIAALLLSGCFSATSKEIAKFDPEEVQMLRDEAESLGVDVDDEVLLGTLNFRESCREMKKALKDLAKGEDAAGIADGLVTITDGAEKEGQLEMKGTYQEMIDLVRLGDSTGMQTFVENSCQSM</sequence>
<dbReference type="AlphaFoldDB" id="A0AAU7DWY2"/>
<feature type="chain" id="PRO_5043582581" description="Lipoprotein" evidence="1">
    <location>
        <begin position="23"/>
        <end position="132"/>
    </location>
</feature>
<feature type="signal peptide" evidence="1">
    <location>
        <begin position="1"/>
        <end position="22"/>
    </location>
</feature>
<name>A0AAU7DWY2_9MICO</name>
<proteinExistence type="predicted"/>